<sequence>MLETSATRTASWAASVSSAFRQRKSGKPQGMKWIPSSDNEEEVSTEIPLTPLRADTEEATSFNQVLSQDPSGTDAPSDLSHSRESPWRQNKGKGKSESVSTGSEPLTRTRSQQQYLADRETERQAHRDKNISRAKAKAKIMKEKAEEQTTRFKKLNILHSKKTCPFGKWSKKDQLELELLRMQLGIRGAKNSWKMSDLRRLGLADLEELRQSLLPTARVANRQPK</sequence>
<evidence type="ECO:0000313" key="2">
    <source>
        <dbReference type="EMBL" id="KAL0633162.1"/>
    </source>
</evidence>
<accession>A0ABR3GBT3</accession>
<feature type="region of interest" description="Disordered" evidence="1">
    <location>
        <begin position="1"/>
        <end position="135"/>
    </location>
</feature>
<feature type="compositionally biased region" description="Basic and acidic residues" evidence="1">
    <location>
        <begin position="117"/>
        <end position="131"/>
    </location>
</feature>
<proteinExistence type="predicted"/>
<gene>
    <name evidence="2" type="ORF">Q9L58_007948</name>
</gene>
<dbReference type="EMBL" id="JBBBZM010000135">
    <property type="protein sequence ID" value="KAL0633162.1"/>
    <property type="molecule type" value="Genomic_DNA"/>
</dbReference>
<comment type="caution">
    <text evidence="2">The sequence shown here is derived from an EMBL/GenBank/DDBJ whole genome shotgun (WGS) entry which is preliminary data.</text>
</comment>
<protein>
    <recommendedName>
        <fullName evidence="4">BZIP domain-containing protein</fullName>
    </recommendedName>
</protein>
<feature type="compositionally biased region" description="Low complexity" evidence="1">
    <location>
        <begin position="1"/>
        <end position="19"/>
    </location>
</feature>
<evidence type="ECO:0000313" key="3">
    <source>
        <dbReference type="Proteomes" id="UP001447188"/>
    </source>
</evidence>
<feature type="compositionally biased region" description="Polar residues" evidence="1">
    <location>
        <begin position="97"/>
        <end position="115"/>
    </location>
</feature>
<organism evidence="2 3">
    <name type="scientific">Discina gigas</name>
    <dbReference type="NCBI Taxonomy" id="1032678"/>
    <lineage>
        <taxon>Eukaryota</taxon>
        <taxon>Fungi</taxon>
        <taxon>Dikarya</taxon>
        <taxon>Ascomycota</taxon>
        <taxon>Pezizomycotina</taxon>
        <taxon>Pezizomycetes</taxon>
        <taxon>Pezizales</taxon>
        <taxon>Discinaceae</taxon>
        <taxon>Discina</taxon>
    </lineage>
</organism>
<dbReference type="Proteomes" id="UP001447188">
    <property type="component" value="Unassembled WGS sequence"/>
</dbReference>
<reference evidence="2 3" key="1">
    <citation type="submission" date="2024-02" db="EMBL/GenBank/DDBJ databases">
        <title>Discinaceae phylogenomics.</title>
        <authorList>
            <person name="Dirks A.C."/>
            <person name="James T.Y."/>
        </authorList>
    </citation>
    <scope>NUCLEOTIDE SEQUENCE [LARGE SCALE GENOMIC DNA]</scope>
    <source>
        <strain evidence="2 3">ACD0624</strain>
    </source>
</reference>
<feature type="compositionally biased region" description="Polar residues" evidence="1">
    <location>
        <begin position="59"/>
        <end position="71"/>
    </location>
</feature>
<evidence type="ECO:0000256" key="1">
    <source>
        <dbReference type="SAM" id="MobiDB-lite"/>
    </source>
</evidence>
<name>A0ABR3GBT3_9PEZI</name>
<keyword evidence="3" id="KW-1185">Reference proteome</keyword>
<evidence type="ECO:0008006" key="4">
    <source>
        <dbReference type="Google" id="ProtNLM"/>
    </source>
</evidence>